<evidence type="ECO:0000313" key="2">
    <source>
        <dbReference type="EMBL" id="MDT7829565.1"/>
    </source>
</evidence>
<name>A0ABU3L735_9FLAO</name>
<keyword evidence="1" id="KW-0812">Transmembrane</keyword>
<keyword evidence="1" id="KW-1133">Transmembrane helix</keyword>
<keyword evidence="1" id="KW-0472">Membrane</keyword>
<dbReference type="Proteomes" id="UP001250656">
    <property type="component" value="Unassembled WGS sequence"/>
</dbReference>
<evidence type="ECO:0000313" key="3">
    <source>
        <dbReference type="Proteomes" id="UP001250656"/>
    </source>
</evidence>
<proteinExistence type="predicted"/>
<dbReference type="EMBL" id="JAVTTP010000001">
    <property type="protein sequence ID" value="MDT7829565.1"/>
    <property type="molecule type" value="Genomic_DNA"/>
</dbReference>
<accession>A0ABU3L735</accession>
<dbReference type="RefSeq" id="WP_314015578.1">
    <property type="nucleotide sequence ID" value="NZ_JAVTTP010000001.1"/>
</dbReference>
<comment type="caution">
    <text evidence="2">The sequence shown here is derived from an EMBL/GenBank/DDBJ whole genome shotgun (WGS) entry which is preliminary data.</text>
</comment>
<protein>
    <submittedName>
        <fullName evidence="2">Uncharacterized protein</fullName>
    </submittedName>
</protein>
<keyword evidence="3" id="KW-1185">Reference proteome</keyword>
<sequence>MTKNRTKQILRILFIAISIGSLYFVPWILVKAWILPLPDTVQEQVDEIIISISKRNPVTARTEQYVFSPDEVHLDDVMGGYYGGIDKRVEFIGDCNQSYCKILRREKNS</sequence>
<gene>
    <name evidence="2" type="ORF">RQM65_12885</name>
</gene>
<organism evidence="2 3">
    <name type="scientific">Pricia mediterranea</name>
    <dbReference type="NCBI Taxonomy" id="3076079"/>
    <lineage>
        <taxon>Bacteria</taxon>
        <taxon>Pseudomonadati</taxon>
        <taxon>Bacteroidota</taxon>
        <taxon>Flavobacteriia</taxon>
        <taxon>Flavobacteriales</taxon>
        <taxon>Flavobacteriaceae</taxon>
        <taxon>Pricia</taxon>
    </lineage>
</organism>
<reference evidence="2 3" key="1">
    <citation type="submission" date="2023-09" db="EMBL/GenBank/DDBJ databases">
        <title>Novel taxa isolated from Blanes Bay.</title>
        <authorList>
            <person name="Rey-Velasco X."/>
            <person name="Lucena T."/>
        </authorList>
    </citation>
    <scope>NUCLEOTIDE SEQUENCE [LARGE SCALE GENOMIC DNA]</scope>
    <source>
        <strain evidence="2 3">S334</strain>
    </source>
</reference>
<evidence type="ECO:0000256" key="1">
    <source>
        <dbReference type="SAM" id="Phobius"/>
    </source>
</evidence>
<feature type="transmembrane region" description="Helical" evidence="1">
    <location>
        <begin position="12"/>
        <end position="34"/>
    </location>
</feature>